<keyword evidence="2" id="KW-1185">Reference proteome</keyword>
<comment type="caution">
    <text evidence="1">The sequence shown here is derived from an EMBL/GenBank/DDBJ whole genome shotgun (WGS) entry which is preliminary data.</text>
</comment>
<evidence type="ECO:0000313" key="2">
    <source>
        <dbReference type="Proteomes" id="UP001470230"/>
    </source>
</evidence>
<name>A0ABR2H4T1_9EUKA</name>
<evidence type="ECO:0000313" key="1">
    <source>
        <dbReference type="EMBL" id="KAK8840931.1"/>
    </source>
</evidence>
<sequence>MAYKYHSYNLVCTLIDNPCVNVNITLDNYVHLDPRPDFFFQSIKNQKIAEHLMHRSDLKIIGDYEYSLIKIPQTLNHLDITDNFINRGIIPYYIKFFLNESGDEIVNQNKIKTIKENKIFFACLIAKCSEKTELEKFLEDYDVDINSVEEKTVF</sequence>
<organism evidence="1 2">
    <name type="scientific">Tritrichomonas musculus</name>
    <dbReference type="NCBI Taxonomy" id="1915356"/>
    <lineage>
        <taxon>Eukaryota</taxon>
        <taxon>Metamonada</taxon>
        <taxon>Parabasalia</taxon>
        <taxon>Tritrichomonadida</taxon>
        <taxon>Tritrichomonadidae</taxon>
        <taxon>Tritrichomonas</taxon>
    </lineage>
</organism>
<accession>A0ABR2H4T1</accession>
<dbReference type="EMBL" id="JAPFFF010000043">
    <property type="protein sequence ID" value="KAK8840931.1"/>
    <property type="molecule type" value="Genomic_DNA"/>
</dbReference>
<reference evidence="1 2" key="1">
    <citation type="submission" date="2024-04" db="EMBL/GenBank/DDBJ databases">
        <title>Tritrichomonas musculus Genome.</title>
        <authorList>
            <person name="Alves-Ferreira E."/>
            <person name="Grigg M."/>
            <person name="Lorenzi H."/>
            <person name="Galac M."/>
        </authorList>
    </citation>
    <scope>NUCLEOTIDE SEQUENCE [LARGE SCALE GENOMIC DNA]</scope>
    <source>
        <strain evidence="1 2">EAF2021</strain>
    </source>
</reference>
<dbReference type="Proteomes" id="UP001470230">
    <property type="component" value="Unassembled WGS sequence"/>
</dbReference>
<proteinExistence type="predicted"/>
<protein>
    <submittedName>
        <fullName evidence="1">Uncharacterized protein</fullName>
    </submittedName>
</protein>
<gene>
    <name evidence="1" type="ORF">M9Y10_027763</name>
</gene>